<keyword evidence="7 13" id="KW-0067">ATP-binding</keyword>
<evidence type="ECO:0000256" key="6">
    <source>
        <dbReference type="ARBA" id="ARBA00022781"/>
    </source>
</evidence>
<dbReference type="KEGG" id="nsl:BOX37_05350"/>
<evidence type="ECO:0000256" key="2">
    <source>
        <dbReference type="ARBA" id="ARBA00008936"/>
    </source>
</evidence>
<dbReference type="GO" id="GO:0005524">
    <property type="term" value="F:ATP binding"/>
    <property type="evidence" value="ECO:0007669"/>
    <property type="project" value="UniProtKB-UniRule"/>
</dbReference>
<reference evidence="15" key="1">
    <citation type="submission" date="2016-11" db="EMBL/GenBank/DDBJ databases">
        <authorList>
            <person name="Jaros S."/>
            <person name="Januszkiewicz K."/>
            <person name="Wedrychowicz H."/>
        </authorList>
    </citation>
    <scope>NUCLEOTIDE SEQUENCE [LARGE SCALE GENOMIC DNA]</scope>
    <source>
        <strain evidence="15">Y48</strain>
    </source>
</reference>
<keyword evidence="6 13" id="KW-0375">Hydrogen ion transport</keyword>
<keyword evidence="5 13" id="KW-0547">Nucleotide-binding</keyword>
<gene>
    <name evidence="13" type="primary">atpD</name>
    <name evidence="15" type="ORF">BOX37_05350</name>
</gene>
<dbReference type="CDD" id="cd18115">
    <property type="entry name" value="ATP-synt_F1_beta_N"/>
    <property type="match status" value="1"/>
</dbReference>
<keyword evidence="3 13" id="KW-0813">Transport</keyword>
<keyword evidence="10 13" id="KW-0472">Membrane</keyword>
<dbReference type="Gene3D" id="1.10.1140.10">
    <property type="entry name" value="Bovine Mitochondrial F1-atpase, Atp Synthase Beta Chain, Chain D, domain 3"/>
    <property type="match status" value="1"/>
</dbReference>
<evidence type="ECO:0000256" key="10">
    <source>
        <dbReference type="ARBA" id="ARBA00023136"/>
    </source>
</evidence>
<dbReference type="PROSITE" id="PS00152">
    <property type="entry name" value="ATPASE_ALPHA_BETA"/>
    <property type="match status" value="1"/>
</dbReference>
<keyword evidence="16" id="KW-1185">Reference proteome</keyword>
<protein>
    <recommendedName>
        <fullName evidence="13">ATP synthase subunit beta</fullName>
        <ecNumber evidence="13">7.1.2.2</ecNumber>
    </recommendedName>
    <alternativeName>
        <fullName evidence="13">ATP synthase F1 sector subunit beta</fullName>
    </alternativeName>
    <alternativeName>
        <fullName evidence="13">F-ATPase subunit beta</fullName>
    </alternativeName>
</protein>
<dbReference type="AlphaFoldDB" id="A0A1J0VN76"/>
<name>A0A1J0VN76_9NOCA</name>
<evidence type="ECO:0000256" key="7">
    <source>
        <dbReference type="ARBA" id="ARBA00022840"/>
    </source>
</evidence>
<dbReference type="OrthoDB" id="9801639at2"/>
<proteinExistence type="inferred from homology"/>
<dbReference type="InterPro" id="IPR000194">
    <property type="entry name" value="ATPase_F1/V1/A1_a/bsu_nucl-bd"/>
</dbReference>
<evidence type="ECO:0000256" key="12">
    <source>
        <dbReference type="ARBA" id="ARBA00023310"/>
    </source>
</evidence>
<keyword evidence="12 13" id="KW-0066">ATP synthesis</keyword>
<dbReference type="Pfam" id="PF00006">
    <property type="entry name" value="ATP-synt_ab"/>
    <property type="match status" value="1"/>
</dbReference>
<dbReference type="InterPro" id="IPR004100">
    <property type="entry name" value="ATPase_F1/V1/A1_a/bsu_N"/>
</dbReference>
<comment type="function">
    <text evidence="13">Produces ATP from ADP in the presence of a proton gradient across the membrane. The catalytic sites are hosted primarily by the beta subunits.</text>
</comment>
<dbReference type="InterPro" id="IPR020003">
    <property type="entry name" value="ATPase_a/bsu_AS"/>
</dbReference>
<dbReference type="InterPro" id="IPR005722">
    <property type="entry name" value="ATP_synth_F1_bsu"/>
</dbReference>
<dbReference type="PANTHER" id="PTHR15184:SF71">
    <property type="entry name" value="ATP SYNTHASE SUBUNIT BETA, MITOCHONDRIAL"/>
    <property type="match status" value="1"/>
</dbReference>
<dbReference type="SUPFAM" id="SSF47917">
    <property type="entry name" value="C-terminal domain of alpha and beta subunits of F1 ATP synthase"/>
    <property type="match status" value="1"/>
</dbReference>
<dbReference type="CDD" id="cd01133">
    <property type="entry name" value="F1-ATPase_beta_CD"/>
    <property type="match status" value="1"/>
</dbReference>
<dbReference type="Pfam" id="PF22919">
    <property type="entry name" value="ATP-synt_VA_C"/>
    <property type="match status" value="1"/>
</dbReference>
<dbReference type="Pfam" id="PF02874">
    <property type="entry name" value="ATP-synt_ab_N"/>
    <property type="match status" value="1"/>
</dbReference>
<dbReference type="EMBL" id="CP018082">
    <property type="protein sequence ID" value="APE33491.1"/>
    <property type="molecule type" value="Genomic_DNA"/>
</dbReference>
<dbReference type="Gene3D" id="2.40.10.170">
    <property type="match status" value="1"/>
</dbReference>
<dbReference type="SMART" id="SM00382">
    <property type="entry name" value="AAA"/>
    <property type="match status" value="1"/>
</dbReference>
<dbReference type="PANTHER" id="PTHR15184">
    <property type="entry name" value="ATP SYNTHASE"/>
    <property type="match status" value="1"/>
</dbReference>
<evidence type="ECO:0000313" key="16">
    <source>
        <dbReference type="Proteomes" id="UP000183810"/>
    </source>
</evidence>
<dbReference type="InterPro" id="IPR050053">
    <property type="entry name" value="ATPase_alpha/beta_chains"/>
</dbReference>
<dbReference type="InterPro" id="IPR027417">
    <property type="entry name" value="P-loop_NTPase"/>
</dbReference>
<dbReference type="SUPFAM" id="SSF52540">
    <property type="entry name" value="P-loop containing nucleoside triphosphate hydrolases"/>
    <property type="match status" value="1"/>
</dbReference>
<dbReference type="RefSeq" id="WP_071926673.1">
    <property type="nucleotide sequence ID" value="NZ_CP018082.1"/>
</dbReference>
<dbReference type="FunFam" id="1.10.1140.10:FF:000005">
    <property type="entry name" value="ATP synthase subunit beta"/>
    <property type="match status" value="1"/>
</dbReference>
<dbReference type="SUPFAM" id="SSF50615">
    <property type="entry name" value="N-terminal domain of alpha and beta subunits of F1 ATP synthase"/>
    <property type="match status" value="1"/>
</dbReference>
<dbReference type="InterPro" id="IPR055190">
    <property type="entry name" value="ATP-synt_VA_C"/>
</dbReference>
<evidence type="ECO:0000313" key="15">
    <source>
        <dbReference type="EMBL" id="APE33491.1"/>
    </source>
</evidence>
<evidence type="ECO:0000256" key="8">
    <source>
        <dbReference type="ARBA" id="ARBA00022967"/>
    </source>
</evidence>
<accession>A0A1J0VN76</accession>
<dbReference type="GO" id="GO:0046933">
    <property type="term" value="F:proton-transporting ATP synthase activity, rotational mechanism"/>
    <property type="evidence" value="ECO:0007669"/>
    <property type="project" value="UniProtKB-UniRule"/>
</dbReference>
<dbReference type="InterPro" id="IPR036121">
    <property type="entry name" value="ATPase_F1/V1/A1_a/bsu_N_sf"/>
</dbReference>
<dbReference type="FunFam" id="3.40.50.300:FF:000004">
    <property type="entry name" value="ATP synthase subunit beta"/>
    <property type="match status" value="1"/>
</dbReference>
<evidence type="ECO:0000256" key="13">
    <source>
        <dbReference type="HAMAP-Rule" id="MF_01347"/>
    </source>
</evidence>
<dbReference type="CDD" id="cd18110">
    <property type="entry name" value="ATP-synt_F1_beta_C"/>
    <property type="match status" value="1"/>
</dbReference>
<dbReference type="Proteomes" id="UP000183810">
    <property type="component" value="Chromosome"/>
</dbReference>
<dbReference type="InterPro" id="IPR024034">
    <property type="entry name" value="ATPase_F1/V1_b/a_C"/>
</dbReference>
<organism evidence="15 16">
    <name type="scientific">Nocardia mangyaensis</name>
    <dbReference type="NCBI Taxonomy" id="2213200"/>
    <lineage>
        <taxon>Bacteria</taxon>
        <taxon>Bacillati</taxon>
        <taxon>Actinomycetota</taxon>
        <taxon>Actinomycetes</taxon>
        <taxon>Mycobacteriales</taxon>
        <taxon>Nocardiaceae</taxon>
        <taxon>Nocardia</taxon>
    </lineage>
</organism>
<evidence type="ECO:0000256" key="1">
    <source>
        <dbReference type="ARBA" id="ARBA00004170"/>
    </source>
</evidence>
<evidence type="ECO:0000256" key="3">
    <source>
        <dbReference type="ARBA" id="ARBA00022448"/>
    </source>
</evidence>
<feature type="binding site" evidence="13">
    <location>
        <begin position="166"/>
        <end position="173"/>
    </location>
    <ligand>
        <name>ATP</name>
        <dbReference type="ChEBI" id="CHEBI:30616"/>
    </ligand>
</feature>
<evidence type="ECO:0000256" key="9">
    <source>
        <dbReference type="ARBA" id="ARBA00023065"/>
    </source>
</evidence>
<evidence type="ECO:0000259" key="14">
    <source>
        <dbReference type="SMART" id="SM00382"/>
    </source>
</evidence>
<dbReference type="Gene3D" id="3.40.50.300">
    <property type="entry name" value="P-loop containing nucleotide triphosphate hydrolases"/>
    <property type="match status" value="1"/>
</dbReference>
<dbReference type="GO" id="GO:0005886">
    <property type="term" value="C:plasma membrane"/>
    <property type="evidence" value="ECO:0007669"/>
    <property type="project" value="UniProtKB-SubCell"/>
</dbReference>
<evidence type="ECO:0000256" key="11">
    <source>
        <dbReference type="ARBA" id="ARBA00023196"/>
    </source>
</evidence>
<keyword evidence="11 13" id="KW-0139">CF(1)</keyword>
<keyword evidence="9 13" id="KW-0406">Ion transport</keyword>
<dbReference type="FunFam" id="2.40.10.170:FF:000005">
    <property type="entry name" value="ATP synthase subunit beta"/>
    <property type="match status" value="1"/>
</dbReference>
<keyword evidence="4 13" id="KW-1003">Cell membrane</keyword>
<dbReference type="GO" id="GO:0045259">
    <property type="term" value="C:proton-transporting ATP synthase complex"/>
    <property type="evidence" value="ECO:0007669"/>
    <property type="project" value="UniProtKB-KW"/>
</dbReference>
<dbReference type="NCBIfam" id="TIGR01039">
    <property type="entry name" value="atpD"/>
    <property type="match status" value="1"/>
</dbReference>
<evidence type="ECO:0000256" key="4">
    <source>
        <dbReference type="ARBA" id="ARBA00022475"/>
    </source>
</evidence>
<evidence type="ECO:0000256" key="5">
    <source>
        <dbReference type="ARBA" id="ARBA00022741"/>
    </source>
</evidence>
<comment type="catalytic activity">
    <reaction evidence="13">
        <text>ATP + H2O + 4 H(+)(in) = ADP + phosphate + 5 H(+)(out)</text>
        <dbReference type="Rhea" id="RHEA:57720"/>
        <dbReference type="ChEBI" id="CHEBI:15377"/>
        <dbReference type="ChEBI" id="CHEBI:15378"/>
        <dbReference type="ChEBI" id="CHEBI:30616"/>
        <dbReference type="ChEBI" id="CHEBI:43474"/>
        <dbReference type="ChEBI" id="CHEBI:456216"/>
        <dbReference type="EC" id="7.1.2.2"/>
    </reaction>
</comment>
<dbReference type="InterPro" id="IPR003593">
    <property type="entry name" value="AAA+_ATPase"/>
</dbReference>
<feature type="domain" description="AAA+ ATPase" evidence="14">
    <location>
        <begin position="158"/>
        <end position="398"/>
    </location>
</feature>
<dbReference type="EC" id="7.1.2.2" evidence="13"/>
<comment type="subcellular location">
    <subcellularLocation>
        <location evidence="13">Cell membrane</location>
        <topology evidence="13">Peripheral membrane protein</topology>
    </subcellularLocation>
    <subcellularLocation>
        <location evidence="1">Membrane</location>
        <topology evidence="1">Peripheral membrane protein</topology>
    </subcellularLocation>
</comment>
<dbReference type="HAMAP" id="MF_01347">
    <property type="entry name" value="ATP_synth_beta_bact"/>
    <property type="match status" value="1"/>
</dbReference>
<keyword evidence="8 13" id="KW-1278">Translocase</keyword>
<comment type="similarity">
    <text evidence="2 13">Belongs to the ATPase alpha/beta chains family.</text>
</comment>
<sequence>MTAAVTQDAKTGAAVGRVVRVIGPVVDIEFPRGAIPALFNALHAEIALASVAKTLTLEVAQHLGDNIVRTISMQPTDGLVRGASVTDTGKPISVPVGDIVKGHVFNALGDCLDTPGLGRDGENWGIHRKPPSFDQLEGKTEILETGVKVIDLLTPYVKGGKIGLFGGAGVGKTVLIQEMITRIAREFSGTSVFAGVGERTREGTDLRLEMEEMGVLQDTALVFGQMDEPPGTRMRVALSALTMAEYFRDVQHQDVLLFIDNIFRFTQAGSEVSTLLGRMPSAVGYQPTLADEMGELQERITSTRGRSITSLQAIYVPADDYTDPAPATTFAHLDATTELSRPISQKGIYPAVDPLTSTSRILEASIVGDRHFAVANEVKRILQKYKELQDIIAILGMDELSEEDKVLVGRARRLEKFLGQNFIVAEKFTGQPGSVVPLEQTIDDFDRVCKGEFDHFPEQAFNSCGGLDDVEAAAKKIAGK</sequence>